<organism evidence="2 3">
    <name type="scientific">Cercophora newfieldiana</name>
    <dbReference type="NCBI Taxonomy" id="92897"/>
    <lineage>
        <taxon>Eukaryota</taxon>
        <taxon>Fungi</taxon>
        <taxon>Dikarya</taxon>
        <taxon>Ascomycota</taxon>
        <taxon>Pezizomycotina</taxon>
        <taxon>Sordariomycetes</taxon>
        <taxon>Sordariomycetidae</taxon>
        <taxon>Sordariales</taxon>
        <taxon>Lasiosphaeriaceae</taxon>
        <taxon>Cercophora</taxon>
    </lineage>
</organism>
<dbReference type="AlphaFoldDB" id="A0AA39XSR0"/>
<feature type="region of interest" description="Disordered" evidence="1">
    <location>
        <begin position="287"/>
        <end position="313"/>
    </location>
</feature>
<feature type="compositionally biased region" description="Basic and acidic residues" evidence="1">
    <location>
        <begin position="129"/>
        <end position="144"/>
    </location>
</feature>
<feature type="compositionally biased region" description="Low complexity" evidence="1">
    <location>
        <begin position="290"/>
        <end position="305"/>
    </location>
</feature>
<dbReference type="EMBL" id="JAULSV010000007">
    <property type="protein sequence ID" value="KAK0639444.1"/>
    <property type="molecule type" value="Genomic_DNA"/>
</dbReference>
<feature type="region of interest" description="Disordered" evidence="1">
    <location>
        <begin position="1"/>
        <end position="55"/>
    </location>
</feature>
<comment type="caution">
    <text evidence="2">The sequence shown here is derived from an EMBL/GenBank/DDBJ whole genome shotgun (WGS) entry which is preliminary data.</text>
</comment>
<evidence type="ECO:0000313" key="3">
    <source>
        <dbReference type="Proteomes" id="UP001174936"/>
    </source>
</evidence>
<feature type="region of interest" description="Disordered" evidence="1">
    <location>
        <begin position="118"/>
        <end position="144"/>
    </location>
</feature>
<feature type="compositionally biased region" description="Low complexity" evidence="1">
    <location>
        <begin position="28"/>
        <end position="39"/>
    </location>
</feature>
<dbReference type="Proteomes" id="UP001174936">
    <property type="component" value="Unassembled WGS sequence"/>
</dbReference>
<evidence type="ECO:0000256" key="1">
    <source>
        <dbReference type="SAM" id="MobiDB-lite"/>
    </source>
</evidence>
<accession>A0AA39XSR0</accession>
<keyword evidence="3" id="KW-1185">Reference proteome</keyword>
<sequence>MNNRRAGHDQASGPSVQNSTSRRRRGGSRSSRAADVSSAERGRKKKGHQLPCPIRIGAPERYAEVTKNCREDQMFDGVSKLREHLERFHSPHRRCPHCGKLFPEATKKDLSNIMSTHALSCPSRSAPPVEDRSKPTAMSEDQHERLKGWAGKLKGGPRKGEKDKGGGAVSQHYAIIWEILNPDIPVPGFWSVEPHQSTPSVFQRQGESSSQFYLEFGREVPLLTVEQPSNGYEANFTDSLQGSWPQSGDAGESNQLARTYRSAKIPQIAIYSPFSLDRLHPDDLSQAHFAPSSSGSPSIALSDDSGSTGVIFRQPSTPTLAREEREPRYYGNDQFLGMDADFHFEEDSTSGISLGEHLTVQPMSNVLRPQHDAYLGLHRPGCDCPTCYF</sequence>
<gene>
    <name evidence="2" type="ORF">B0T16DRAFT_244170</name>
</gene>
<proteinExistence type="predicted"/>
<evidence type="ECO:0000313" key="2">
    <source>
        <dbReference type="EMBL" id="KAK0639444.1"/>
    </source>
</evidence>
<reference evidence="2" key="1">
    <citation type="submission" date="2023-06" db="EMBL/GenBank/DDBJ databases">
        <title>Genome-scale phylogeny and comparative genomics of the fungal order Sordariales.</title>
        <authorList>
            <consortium name="Lawrence Berkeley National Laboratory"/>
            <person name="Hensen N."/>
            <person name="Bonometti L."/>
            <person name="Westerberg I."/>
            <person name="Brannstrom I.O."/>
            <person name="Guillou S."/>
            <person name="Cros-Aarteil S."/>
            <person name="Calhoun S."/>
            <person name="Haridas S."/>
            <person name="Kuo A."/>
            <person name="Mondo S."/>
            <person name="Pangilinan J."/>
            <person name="Riley R."/>
            <person name="Labutti K."/>
            <person name="Andreopoulos B."/>
            <person name="Lipzen A."/>
            <person name="Chen C."/>
            <person name="Yanf M."/>
            <person name="Daum C."/>
            <person name="Ng V."/>
            <person name="Clum A."/>
            <person name="Steindorff A."/>
            <person name="Ohm R."/>
            <person name="Martin F."/>
            <person name="Silar P."/>
            <person name="Natvig D."/>
            <person name="Lalanne C."/>
            <person name="Gautier V."/>
            <person name="Ament-Velasquez S.L."/>
            <person name="Kruys A."/>
            <person name="Hutchinson M.I."/>
            <person name="Powell A.J."/>
            <person name="Barry K."/>
            <person name="Miller A.N."/>
            <person name="Grigoriev I.V."/>
            <person name="Debuchy R."/>
            <person name="Gladieux P."/>
            <person name="Thoren M.H."/>
            <person name="Johannesson H."/>
        </authorList>
    </citation>
    <scope>NUCLEOTIDE SEQUENCE</scope>
    <source>
        <strain evidence="2">SMH2532-1</strain>
    </source>
</reference>
<name>A0AA39XSR0_9PEZI</name>
<protein>
    <submittedName>
        <fullName evidence="2">Uncharacterized protein</fullName>
    </submittedName>
</protein>